<reference evidence="1" key="1">
    <citation type="submission" date="2023-08" db="EMBL/GenBank/DDBJ databases">
        <authorList>
            <person name="Chen Y."/>
            <person name="Shah S."/>
            <person name="Dougan E. K."/>
            <person name="Thang M."/>
            <person name="Chan C."/>
        </authorList>
    </citation>
    <scope>NUCLEOTIDE SEQUENCE</scope>
</reference>
<proteinExistence type="predicted"/>
<comment type="caution">
    <text evidence="1">The sequence shown here is derived from an EMBL/GenBank/DDBJ whole genome shotgun (WGS) entry which is preliminary data.</text>
</comment>
<gene>
    <name evidence="1" type="ORF">EVOR1521_LOCUS27926</name>
</gene>
<evidence type="ECO:0000313" key="2">
    <source>
        <dbReference type="Proteomes" id="UP001178507"/>
    </source>
</evidence>
<evidence type="ECO:0000313" key="1">
    <source>
        <dbReference type="EMBL" id="CAJ1405804.1"/>
    </source>
</evidence>
<dbReference type="Proteomes" id="UP001178507">
    <property type="component" value="Unassembled WGS sequence"/>
</dbReference>
<accession>A0AA36JIR4</accession>
<dbReference type="EMBL" id="CAUJNA010003604">
    <property type="protein sequence ID" value="CAJ1405804.1"/>
    <property type="molecule type" value="Genomic_DNA"/>
</dbReference>
<dbReference type="AlphaFoldDB" id="A0AA36JIR4"/>
<protein>
    <submittedName>
        <fullName evidence="1">Uncharacterized protein</fullName>
    </submittedName>
</protein>
<name>A0AA36JIR4_9DINO</name>
<keyword evidence="2" id="KW-1185">Reference proteome</keyword>
<organism evidence="1 2">
    <name type="scientific">Effrenium voratum</name>
    <dbReference type="NCBI Taxonomy" id="2562239"/>
    <lineage>
        <taxon>Eukaryota</taxon>
        <taxon>Sar</taxon>
        <taxon>Alveolata</taxon>
        <taxon>Dinophyceae</taxon>
        <taxon>Suessiales</taxon>
        <taxon>Symbiodiniaceae</taxon>
        <taxon>Effrenium</taxon>
    </lineage>
</organism>
<sequence>MTKRQPLLRVLAILPCGLVALNQLVFVAGREQPTLRGQEAALAGACNHVFPMWQQARMHMRSCGEKSTELGSSWKKGKLITRDAVDANDPFKGKLIVAAPPTEAEIASLLEKFNRRCPDPKTFRKHASAHLRGRFGHFAFATFGYGTLSEFLFRHGFPTLDVDAMDKETLWMDDVPLHLAPCQRCGRALPREKFSRRQLRKWDTKFWLARPHCRACLESQDGRKTEMWIWK</sequence>